<dbReference type="GO" id="GO:0006508">
    <property type="term" value="P:proteolysis"/>
    <property type="evidence" value="ECO:0007669"/>
    <property type="project" value="UniProtKB-KW"/>
</dbReference>
<evidence type="ECO:0000256" key="2">
    <source>
        <dbReference type="ARBA" id="ARBA00022525"/>
    </source>
</evidence>
<evidence type="ECO:0000256" key="3">
    <source>
        <dbReference type="ARBA" id="ARBA00022588"/>
    </source>
</evidence>
<comment type="subcellular location">
    <subcellularLocation>
        <location evidence="1">Secreted</location>
        <location evidence="1">Extracellular space</location>
    </subcellularLocation>
</comment>
<comment type="similarity">
    <text evidence="11">Belongs to the peptidase S1 family. CLIP subfamily.</text>
</comment>
<dbReference type="InterPro" id="IPR009003">
    <property type="entry name" value="Peptidase_S1_PA"/>
</dbReference>
<sequence>MQISTTVLSVTLVIATICQTVVAQFNQCTASESCINIEECSRFGPHFHEPAKWSDSLKHEFRAKVCQRERTSNGNVFKVCCQRAATFSSNRKRGLEVLDLEGCGAYSEDRIAFGQDAKLFQYPWMALLKPKFGNFLCGGTLINERYVLTAAHCLKNNDVAIVRLGEFDLRNTTDCDKRGELCALPPQDIPVERAILHESYSSRRKVNDIALIRLAEAASYNDNVLPICLPVSPTMRTTQKIYFVAGWGATESAPHSDKLQFTKLNLLPNDECLQQLLRVDSFTKLNDNQMCAIGTNLTDNCTGDSGGPLKSISLHARYVQYGIVSFGLRTCGKQSAPGVYTKVENYIDWILDKLEE</sequence>
<dbReference type="CDD" id="cd00190">
    <property type="entry name" value="Tryp_SPc"/>
    <property type="match status" value="1"/>
</dbReference>
<name>A0A2Y9D1X4_ANOFN</name>
<dbReference type="FunFam" id="2.40.10.10:FF:000036">
    <property type="entry name" value="Trypsin beta"/>
    <property type="match status" value="1"/>
</dbReference>
<keyword evidence="6" id="KW-0378">Hydrolase</keyword>
<keyword evidence="5 12" id="KW-0732">Signal</keyword>
<dbReference type="VEuPathDB" id="VectorBase:AFUN016578"/>
<dbReference type="PANTHER" id="PTHR24256">
    <property type="entry name" value="TRYPTASE-RELATED"/>
    <property type="match status" value="1"/>
</dbReference>
<dbReference type="GO" id="GO:0004252">
    <property type="term" value="F:serine-type endopeptidase activity"/>
    <property type="evidence" value="ECO:0007669"/>
    <property type="project" value="InterPro"/>
</dbReference>
<keyword evidence="7" id="KW-0720">Serine protease</keyword>
<dbReference type="EnsemblMetazoa" id="AFUN016578-RA">
    <property type="protein sequence ID" value="AFUN016578-PA"/>
    <property type="gene ID" value="AFUN016578"/>
</dbReference>
<reference evidence="14" key="1">
    <citation type="submission" date="2020-05" db="UniProtKB">
        <authorList>
            <consortium name="EnsemblMetazoa"/>
        </authorList>
    </citation>
    <scope>IDENTIFICATION</scope>
    <source>
        <strain evidence="14">FUMOZ</strain>
    </source>
</reference>
<dbReference type="PRINTS" id="PR00722">
    <property type="entry name" value="CHYMOTRYPSIN"/>
</dbReference>
<dbReference type="STRING" id="62324.A0A2Y9D1X4"/>
<feature type="domain" description="Peptidase S1" evidence="13">
    <location>
        <begin position="111"/>
        <end position="355"/>
    </location>
</feature>
<dbReference type="InterPro" id="IPR001314">
    <property type="entry name" value="Peptidase_S1A"/>
</dbReference>
<dbReference type="GO" id="GO:0045087">
    <property type="term" value="P:innate immune response"/>
    <property type="evidence" value="ECO:0007669"/>
    <property type="project" value="UniProtKB-KW"/>
</dbReference>
<dbReference type="InterPro" id="IPR018114">
    <property type="entry name" value="TRYPSIN_HIS"/>
</dbReference>
<keyword evidence="4" id="KW-0645">Protease</keyword>
<proteinExistence type="inferred from homology"/>
<evidence type="ECO:0000256" key="1">
    <source>
        <dbReference type="ARBA" id="ARBA00004239"/>
    </source>
</evidence>
<keyword evidence="8" id="KW-0391">Immunity</keyword>
<keyword evidence="2" id="KW-0964">Secreted</keyword>
<dbReference type="SUPFAM" id="SSF50494">
    <property type="entry name" value="Trypsin-like serine proteases"/>
    <property type="match status" value="1"/>
</dbReference>
<evidence type="ECO:0000256" key="9">
    <source>
        <dbReference type="ARBA" id="ARBA00023157"/>
    </source>
</evidence>
<evidence type="ECO:0000256" key="6">
    <source>
        <dbReference type="ARBA" id="ARBA00022801"/>
    </source>
</evidence>
<dbReference type="FunFam" id="2.40.10.10:FF:000028">
    <property type="entry name" value="Serine protease easter"/>
    <property type="match status" value="1"/>
</dbReference>
<dbReference type="AlphaFoldDB" id="A0A2Y9D1X4"/>
<evidence type="ECO:0000256" key="10">
    <source>
        <dbReference type="ARBA" id="ARBA00023180"/>
    </source>
</evidence>
<evidence type="ECO:0000256" key="11">
    <source>
        <dbReference type="ARBA" id="ARBA00024195"/>
    </source>
</evidence>
<dbReference type="Pfam" id="PF00089">
    <property type="entry name" value="Trypsin"/>
    <property type="match status" value="1"/>
</dbReference>
<accession>A0A2Y9D1X4</accession>
<feature type="chain" id="PRO_5015927657" description="Peptidase S1 domain-containing protein" evidence="12">
    <location>
        <begin position="24"/>
        <end position="356"/>
    </location>
</feature>
<dbReference type="PROSITE" id="PS00134">
    <property type="entry name" value="TRYPSIN_HIS"/>
    <property type="match status" value="1"/>
</dbReference>
<evidence type="ECO:0000256" key="12">
    <source>
        <dbReference type="SAM" id="SignalP"/>
    </source>
</evidence>
<evidence type="ECO:0000256" key="5">
    <source>
        <dbReference type="ARBA" id="ARBA00022729"/>
    </source>
</evidence>
<feature type="signal peptide" evidence="12">
    <location>
        <begin position="1"/>
        <end position="23"/>
    </location>
</feature>
<evidence type="ECO:0000256" key="7">
    <source>
        <dbReference type="ARBA" id="ARBA00022825"/>
    </source>
</evidence>
<dbReference type="SMART" id="SM00020">
    <property type="entry name" value="Tryp_SPc"/>
    <property type="match status" value="1"/>
</dbReference>
<dbReference type="Gene3D" id="2.40.10.10">
    <property type="entry name" value="Trypsin-like serine proteases"/>
    <property type="match status" value="2"/>
</dbReference>
<dbReference type="GO" id="GO:0005576">
    <property type="term" value="C:extracellular region"/>
    <property type="evidence" value="ECO:0007669"/>
    <property type="project" value="UniProtKB-SubCell"/>
</dbReference>
<evidence type="ECO:0000256" key="8">
    <source>
        <dbReference type="ARBA" id="ARBA00022859"/>
    </source>
</evidence>
<dbReference type="InterPro" id="IPR051487">
    <property type="entry name" value="Ser/Thr_Proteases_Immune/Dev"/>
</dbReference>
<dbReference type="InterPro" id="IPR043504">
    <property type="entry name" value="Peptidase_S1_PA_chymotrypsin"/>
</dbReference>
<evidence type="ECO:0000259" key="13">
    <source>
        <dbReference type="PROSITE" id="PS50240"/>
    </source>
</evidence>
<dbReference type="VEuPathDB" id="VectorBase:AFUN2_000935"/>
<dbReference type="InterPro" id="IPR001254">
    <property type="entry name" value="Trypsin_dom"/>
</dbReference>
<organism evidence="14">
    <name type="scientific">Anopheles funestus</name>
    <name type="common">African malaria mosquito</name>
    <dbReference type="NCBI Taxonomy" id="62324"/>
    <lineage>
        <taxon>Eukaryota</taxon>
        <taxon>Metazoa</taxon>
        <taxon>Ecdysozoa</taxon>
        <taxon>Arthropoda</taxon>
        <taxon>Hexapoda</taxon>
        <taxon>Insecta</taxon>
        <taxon>Pterygota</taxon>
        <taxon>Neoptera</taxon>
        <taxon>Endopterygota</taxon>
        <taxon>Diptera</taxon>
        <taxon>Nematocera</taxon>
        <taxon>Culicoidea</taxon>
        <taxon>Culicidae</taxon>
        <taxon>Anophelinae</taxon>
        <taxon>Anopheles</taxon>
    </lineage>
</organism>
<keyword evidence="3" id="KW-0399">Innate immunity</keyword>
<keyword evidence="10" id="KW-0325">Glycoprotein</keyword>
<dbReference type="PROSITE" id="PS50240">
    <property type="entry name" value="TRYPSIN_DOM"/>
    <property type="match status" value="1"/>
</dbReference>
<evidence type="ECO:0000313" key="14">
    <source>
        <dbReference type="EnsemblMetazoa" id="AFUN016578-PA"/>
    </source>
</evidence>
<evidence type="ECO:0000256" key="4">
    <source>
        <dbReference type="ARBA" id="ARBA00022670"/>
    </source>
</evidence>
<protein>
    <recommendedName>
        <fullName evidence="13">Peptidase S1 domain-containing protein</fullName>
    </recommendedName>
</protein>
<keyword evidence="9" id="KW-1015">Disulfide bond</keyword>